<name>A0AA38LHQ1_TAXCH</name>
<evidence type="ECO:0000259" key="3">
    <source>
        <dbReference type="Pfam" id="PF12733"/>
    </source>
</evidence>
<keyword evidence="2" id="KW-0472">Membrane</keyword>
<evidence type="ECO:0000256" key="2">
    <source>
        <dbReference type="SAM" id="Phobius"/>
    </source>
</evidence>
<protein>
    <recommendedName>
        <fullName evidence="3">Cadherin-like beta-sandwich-like domain-containing protein</fullName>
    </recommendedName>
</protein>
<feature type="region of interest" description="Disordered" evidence="1">
    <location>
        <begin position="120"/>
        <end position="366"/>
    </location>
</feature>
<dbReference type="InterPro" id="IPR025883">
    <property type="entry name" value="Cadherin-like_domain"/>
</dbReference>
<evidence type="ECO:0000313" key="4">
    <source>
        <dbReference type="EMBL" id="KAH9323030.1"/>
    </source>
</evidence>
<dbReference type="EMBL" id="JAHRHJ020000003">
    <property type="protein sequence ID" value="KAH9323030.1"/>
    <property type="molecule type" value="Genomic_DNA"/>
</dbReference>
<gene>
    <name evidence="4" type="ORF">KI387_017669</name>
</gene>
<dbReference type="OMA" id="CLCMSIC"/>
<evidence type="ECO:0000256" key="1">
    <source>
        <dbReference type="SAM" id="MobiDB-lite"/>
    </source>
</evidence>
<reference evidence="4 5" key="1">
    <citation type="journal article" date="2021" name="Nat. Plants">
        <title>The Taxus genome provides insights into paclitaxel biosynthesis.</title>
        <authorList>
            <person name="Xiong X."/>
            <person name="Gou J."/>
            <person name="Liao Q."/>
            <person name="Li Y."/>
            <person name="Zhou Q."/>
            <person name="Bi G."/>
            <person name="Li C."/>
            <person name="Du R."/>
            <person name="Wang X."/>
            <person name="Sun T."/>
            <person name="Guo L."/>
            <person name="Liang H."/>
            <person name="Lu P."/>
            <person name="Wu Y."/>
            <person name="Zhang Z."/>
            <person name="Ro D.K."/>
            <person name="Shang Y."/>
            <person name="Huang S."/>
            <person name="Yan J."/>
        </authorList>
    </citation>
    <scope>NUCLEOTIDE SEQUENCE [LARGE SCALE GENOMIC DNA]</scope>
    <source>
        <strain evidence="4">Ta-2019</strain>
    </source>
</reference>
<feature type="compositionally biased region" description="Pro residues" evidence="1">
    <location>
        <begin position="152"/>
        <end position="170"/>
    </location>
</feature>
<evidence type="ECO:0000313" key="5">
    <source>
        <dbReference type="Proteomes" id="UP000824469"/>
    </source>
</evidence>
<feature type="non-terminal residue" evidence="4">
    <location>
        <position position="1"/>
    </location>
</feature>
<feature type="compositionally biased region" description="Pro residues" evidence="1">
    <location>
        <begin position="218"/>
        <end position="366"/>
    </location>
</feature>
<feature type="compositionally biased region" description="Low complexity" evidence="1">
    <location>
        <begin position="136"/>
        <end position="151"/>
    </location>
</feature>
<keyword evidence="2" id="KW-0812">Transmembrane</keyword>
<keyword evidence="5" id="KW-1185">Reference proteome</keyword>
<feature type="compositionally biased region" description="Low complexity" evidence="1">
    <location>
        <begin position="202"/>
        <end position="217"/>
    </location>
</feature>
<feature type="compositionally biased region" description="Low complexity" evidence="1">
    <location>
        <begin position="171"/>
        <end position="189"/>
    </location>
</feature>
<organism evidence="4 5">
    <name type="scientific">Taxus chinensis</name>
    <name type="common">Chinese yew</name>
    <name type="synonym">Taxus wallichiana var. chinensis</name>
    <dbReference type="NCBI Taxonomy" id="29808"/>
    <lineage>
        <taxon>Eukaryota</taxon>
        <taxon>Viridiplantae</taxon>
        <taxon>Streptophyta</taxon>
        <taxon>Embryophyta</taxon>
        <taxon>Tracheophyta</taxon>
        <taxon>Spermatophyta</taxon>
        <taxon>Pinopsida</taxon>
        <taxon>Pinidae</taxon>
        <taxon>Conifers II</taxon>
        <taxon>Cupressales</taxon>
        <taxon>Taxaceae</taxon>
        <taxon>Taxus</taxon>
    </lineage>
</organism>
<feature type="transmembrane region" description="Helical" evidence="2">
    <location>
        <begin position="479"/>
        <end position="505"/>
    </location>
</feature>
<dbReference type="Proteomes" id="UP000824469">
    <property type="component" value="Unassembled WGS sequence"/>
</dbReference>
<accession>A0AA38LHQ1</accession>
<dbReference type="Pfam" id="PF12733">
    <property type="entry name" value="Cadherin-like"/>
    <property type="match status" value="1"/>
</dbReference>
<keyword evidence="2" id="KW-1133">Transmembrane helix</keyword>
<proteinExistence type="predicted"/>
<feature type="domain" description="Cadherin-like beta-sandwich-like" evidence="3">
    <location>
        <begin position="371"/>
        <end position="470"/>
    </location>
</feature>
<comment type="caution">
    <text evidence="4">The sequence shown here is derived from an EMBL/GenBank/DDBJ whole genome shotgun (WGS) entry which is preliminary data.</text>
</comment>
<feature type="compositionally biased region" description="Pro residues" evidence="1">
    <location>
        <begin position="190"/>
        <end position="201"/>
    </location>
</feature>
<dbReference type="AlphaFoldDB" id="A0AA38LHQ1"/>
<sequence length="543" mass="57028">QAYTSQLVNKCCKFAFHPLHVFSLHSIADMGISRDKVILILGTACLCMSICLSEYPQEKETLSSVGLSSGENPSSRGTFFSWLFNPNAGKRYDDPLIHIFGEGGDNEHIDLLLPTQRQDGEKVSSLFAPEPPLNPYSPSQSPSPTFPSLAPTIPPIPVPISPPFVAPTPSPGAQSPSSLPSPAPISISPSPSPSPSPPTSSPAPASYPSVTPASTPSPIKPPSPTPSPTLSPSPIFPPSVSPAIFPPSPSVSPPSFSPSPSVSPPTFPPSSSPSPSVSPPTFPPSSSPSPSVSPPTFPPSSAPSPSAGPPVFPPHPPSQSPSPSPFPAPTSPSPSPTPSGTPSSQPLPSPSPTPTPPTPSPTPIPPKISILTNLTVSNGAKLVPDFNPFVFNYTVSFGSKVRRFHVTAFLPEDQEGYKYSSLYIESIPLKSGKESPPLKLGKRGETVTFHIDVRAINHDPSTYVLSATREHHHKGLGTVAIVFVVLACILGAMILLVLGYAAYVYARTGRTPQLRDFQFFGERESSIYTPLIASGVTNDASRR</sequence>